<evidence type="ECO:0000256" key="3">
    <source>
        <dbReference type="ARBA" id="ARBA00022643"/>
    </source>
</evidence>
<evidence type="ECO:0000256" key="6">
    <source>
        <dbReference type="PIRSR" id="PIRSR000138-1"/>
    </source>
</evidence>
<evidence type="ECO:0000256" key="5">
    <source>
        <dbReference type="ARBA" id="ARBA00024042"/>
    </source>
</evidence>
<comment type="cofactor">
    <cofactor evidence="1">
        <name>FMN</name>
        <dbReference type="ChEBI" id="CHEBI:58210"/>
    </cofactor>
</comment>
<feature type="binding site" evidence="7">
    <location>
        <begin position="346"/>
        <end position="347"/>
    </location>
    <ligand>
        <name>FMN</name>
        <dbReference type="ChEBI" id="CHEBI:58210"/>
    </ligand>
</feature>
<dbReference type="Pfam" id="PF01070">
    <property type="entry name" value="FMN_dh"/>
    <property type="match status" value="1"/>
</dbReference>
<dbReference type="Gene3D" id="3.20.20.70">
    <property type="entry name" value="Aldolase class I"/>
    <property type="match status" value="1"/>
</dbReference>
<name>A0A1Y5P522_9MYCO</name>
<keyword evidence="3 7" id="KW-0288">FMN</keyword>
<organism evidence="9">
    <name type="scientific">uncultured Mycobacterium sp</name>
    <dbReference type="NCBI Taxonomy" id="171292"/>
    <lineage>
        <taxon>Bacteria</taxon>
        <taxon>Bacillati</taxon>
        <taxon>Actinomycetota</taxon>
        <taxon>Actinomycetes</taxon>
        <taxon>Mycobacteriales</taxon>
        <taxon>Mycobacteriaceae</taxon>
        <taxon>Mycobacterium</taxon>
        <taxon>environmental samples</taxon>
    </lineage>
</organism>
<dbReference type="PROSITE" id="PS51349">
    <property type="entry name" value="FMN_HYDROXY_ACID_DH_2"/>
    <property type="match status" value="1"/>
</dbReference>
<evidence type="ECO:0000256" key="4">
    <source>
        <dbReference type="ARBA" id="ARBA00023002"/>
    </source>
</evidence>
<evidence type="ECO:0000256" key="7">
    <source>
        <dbReference type="PIRSR" id="PIRSR000138-2"/>
    </source>
</evidence>
<feature type="binding site" evidence="7">
    <location>
        <position position="181"/>
    </location>
    <ligand>
        <name>glyoxylate</name>
        <dbReference type="ChEBI" id="CHEBI:36655"/>
    </ligand>
</feature>
<dbReference type="PIRSF" id="PIRSF000138">
    <property type="entry name" value="Al-hdrx_acd_dh"/>
    <property type="match status" value="1"/>
</dbReference>
<keyword evidence="4 9" id="KW-0560">Oxidoreductase</keyword>
<feature type="binding site" evidence="7">
    <location>
        <position position="172"/>
    </location>
    <ligand>
        <name>FMN</name>
        <dbReference type="ChEBI" id="CHEBI:58210"/>
    </ligand>
</feature>
<feature type="binding site" evidence="7">
    <location>
        <position position="139"/>
    </location>
    <ligand>
        <name>FMN</name>
        <dbReference type="ChEBI" id="CHEBI:58210"/>
    </ligand>
</feature>
<evidence type="ECO:0000259" key="8">
    <source>
        <dbReference type="PROSITE" id="PS51349"/>
    </source>
</evidence>
<evidence type="ECO:0000256" key="1">
    <source>
        <dbReference type="ARBA" id="ARBA00001917"/>
    </source>
</evidence>
<dbReference type="GO" id="GO:0009060">
    <property type="term" value="P:aerobic respiration"/>
    <property type="evidence" value="ECO:0007669"/>
    <property type="project" value="TreeGrafter"/>
</dbReference>
<feature type="binding site" evidence="7">
    <location>
        <position position="290"/>
    </location>
    <ligand>
        <name>FMN</name>
        <dbReference type="ChEBI" id="CHEBI:58210"/>
    </ligand>
</feature>
<sequence length="397" mass="42754">MSPAFQYRLRTTQPLVCVEDYRRAALRALPKMVWAYLDGGAEDERTLRANRDAFSNWVLRQRVLAGNSDVDVSVTLNGERLALPVVLAPTGLAGLAHWSGELGAARAAERAGTRVILSTASSYSLEEVAAGTEADHWFQLYPWGDRAVPGSSFMDSMLDRARAAGYRSLVVTVDVPAQGNRIGERRTGMGHPPILTPRRIVDAAIRPRWWYGLLRYRRMTMRSITDVRGAAGAVESVAIHSRQIRPDISWGDVASLRDRWDGPFYLKGILDPADAVRAVDEVGATGVVVSNHGGRQLNATIASLDALPAIADAIGDRATVLLDGGIRCGTDVVTALALGADAVMIGRPFLYGLAVAGGDGVGAVLDILAAEIRQTLLLMGVASVRDLNREHISLNQN</sequence>
<dbReference type="CDD" id="cd02809">
    <property type="entry name" value="alpha_hydroxyacid_oxid_FMN"/>
    <property type="match status" value="1"/>
</dbReference>
<feature type="domain" description="FMN hydroxy acid dehydrogenase" evidence="8">
    <location>
        <begin position="10"/>
        <end position="397"/>
    </location>
</feature>
<feature type="binding site" evidence="7">
    <location>
        <position position="36"/>
    </location>
    <ligand>
        <name>glyoxylate</name>
        <dbReference type="ChEBI" id="CHEBI:36655"/>
    </ligand>
</feature>
<reference evidence="9" key="1">
    <citation type="submission" date="2016-03" db="EMBL/GenBank/DDBJ databases">
        <authorList>
            <person name="Ploux O."/>
        </authorList>
    </citation>
    <scope>NUCLEOTIDE SEQUENCE</scope>
    <source>
        <strain evidence="9">UC10</strain>
    </source>
</reference>
<protein>
    <submittedName>
        <fullName evidence="9">L-lactate dehydrogenase (Cytochrome)</fullName>
        <ecNumber evidence="9">1.1.2.3</ecNumber>
    </submittedName>
</protein>
<dbReference type="PROSITE" id="PS00557">
    <property type="entry name" value="FMN_HYDROXY_ACID_DH_1"/>
    <property type="match status" value="1"/>
</dbReference>
<dbReference type="InterPro" id="IPR012133">
    <property type="entry name" value="Alpha-hydoxy_acid_DH_FMN"/>
</dbReference>
<dbReference type="GO" id="GO:0005886">
    <property type="term" value="C:plasma membrane"/>
    <property type="evidence" value="ECO:0007669"/>
    <property type="project" value="TreeGrafter"/>
</dbReference>
<dbReference type="InterPro" id="IPR008259">
    <property type="entry name" value="FMN_hydac_DH_AS"/>
</dbReference>
<feature type="binding site" evidence="7">
    <location>
        <begin position="89"/>
        <end position="91"/>
    </location>
    <ligand>
        <name>FMN</name>
        <dbReference type="ChEBI" id="CHEBI:58210"/>
    </ligand>
</feature>
<dbReference type="GO" id="GO:0004460">
    <property type="term" value="F:L-lactate dehydrogenase (cytochrome) activity"/>
    <property type="evidence" value="ECO:0007669"/>
    <property type="project" value="UniProtKB-EC"/>
</dbReference>
<dbReference type="InterPro" id="IPR000262">
    <property type="entry name" value="FMN-dep_DH"/>
</dbReference>
<comment type="similarity">
    <text evidence="5">Belongs to the FMN-dependent alpha-hydroxy acid dehydrogenase family.</text>
</comment>
<dbReference type="PANTHER" id="PTHR10578:SF107">
    <property type="entry name" value="2-HYDROXYACID OXIDASE 1"/>
    <property type="match status" value="1"/>
</dbReference>
<feature type="binding site" evidence="7">
    <location>
        <position position="292"/>
    </location>
    <ligand>
        <name>glyoxylate</name>
        <dbReference type="ChEBI" id="CHEBI:36655"/>
    </ligand>
</feature>
<dbReference type="FunFam" id="3.20.20.70:FF:000029">
    <property type="entry name" value="L-lactate dehydrogenase"/>
    <property type="match status" value="1"/>
</dbReference>
<dbReference type="GO" id="GO:0010181">
    <property type="term" value="F:FMN binding"/>
    <property type="evidence" value="ECO:0007669"/>
    <property type="project" value="InterPro"/>
</dbReference>
<feature type="binding site" evidence="7">
    <location>
        <position position="141"/>
    </location>
    <ligand>
        <name>glyoxylate</name>
        <dbReference type="ChEBI" id="CHEBI:36655"/>
    </ligand>
</feature>
<gene>
    <name evidence="9" type="primary">lldD</name>
    <name evidence="9" type="ORF">MHPYR_100026</name>
</gene>
<dbReference type="EC" id="1.1.2.3" evidence="9"/>
<dbReference type="PANTHER" id="PTHR10578">
    <property type="entry name" value="S -2-HYDROXY-ACID OXIDASE-RELATED"/>
    <property type="match status" value="1"/>
</dbReference>
<feature type="binding site" evidence="7">
    <location>
        <position position="267"/>
    </location>
    <ligand>
        <name>FMN</name>
        <dbReference type="ChEBI" id="CHEBI:58210"/>
    </ligand>
</feature>
<feature type="binding site" evidence="7">
    <location>
        <begin position="323"/>
        <end position="327"/>
    </location>
    <ligand>
        <name>FMN</name>
        <dbReference type="ChEBI" id="CHEBI:58210"/>
    </ligand>
</feature>
<dbReference type="EMBL" id="FLQS01000002">
    <property type="protein sequence ID" value="SBS71038.1"/>
    <property type="molecule type" value="Genomic_DNA"/>
</dbReference>
<dbReference type="InterPro" id="IPR037396">
    <property type="entry name" value="FMN_HAD"/>
</dbReference>
<feature type="active site" description="Proton acceptor" evidence="6">
    <location>
        <position position="292"/>
    </location>
</feature>
<proteinExistence type="inferred from homology"/>
<dbReference type="AlphaFoldDB" id="A0A1Y5P522"/>
<keyword evidence="2 7" id="KW-0285">Flavoprotein</keyword>
<feature type="binding site" evidence="7">
    <location>
        <position position="295"/>
    </location>
    <ligand>
        <name>glyoxylate</name>
        <dbReference type="ChEBI" id="CHEBI:36655"/>
    </ligand>
</feature>
<evidence type="ECO:0000256" key="2">
    <source>
        <dbReference type="ARBA" id="ARBA00022630"/>
    </source>
</evidence>
<dbReference type="InterPro" id="IPR013785">
    <property type="entry name" value="Aldolase_TIM"/>
</dbReference>
<dbReference type="SUPFAM" id="SSF51395">
    <property type="entry name" value="FMN-linked oxidoreductases"/>
    <property type="match status" value="1"/>
</dbReference>
<dbReference type="GO" id="GO:0004459">
    <property type="term" value="F:L-lactate dehydrogenase (NAD+) activity"/>
    <property type="evidence" value="ECO:0007669"/>
    <property type="project" value="TreeGrafter"/>
</dbReference>
<evidence type="ECO:0000313" key="9">
    <source>
        <dbReference type="EMBL" id="SBS71038.1"/>
    </source>
</evidence>
<feature type="binding site" evidence="7">
    <location>
        <position position="118"/>
    </location>
    <ligand>
        <name>FMN</name>
        <dbReference type="ChEBI" id="CHEBI:58210"/>
    </ligand>
</feature>
<accession>A0A1Y5P522</accession>